<dbReference type="InterPro" id="IPR005123">
    <property type="entry name" value="Oxoglu/Fe-dep_dioxygenase_dom"/>
</dbReference>
<accession>A0A5K0U9H4</accession>
<keyword evidence="2" id="KW-0223">Dioxygenase</keyword>
<gene>
    <name evidence="2" type="ORF">YASMINEVIRUS_1261</name>
</gene>
<dbReference type="PANTHER" id="PTHR31212:SF4">
    <property type="entry name" value="ALPHA-KETOGLUTARATE-DEPENDENT DIOXYGENASE ALKB HOMOLOG 3"/>
    <property type="match status" value="1"/>
</dbReference>
<dbReference type="GO" id="GO:0006307">
    <property type="term" value="P:DNA alkylation repair"/>
    <property type="evidence" value="ECO:0007669"/>
    <property type="project" value="InterPro"/>
</dbReference>
<evidence type="ECO:0000259" key="1">
    <source>
        <dbReference type="PROSITE" id="PS51471"/>
    </source>
</evidence>
<dbReference type="Pfam" id="PF13532">
    <property type="entry name" value="2OG-FeII_Oxy_2"/>
    <property type="match status" value="1"/>
</dbReference>
<feature type="domain" description="Fe2OG dioxygenase" evidence="1">
    <location>
        <begin position="92"/>
        <end position="189"/>
    </location>
</feature>
<evidence type="ECO:0000313" key="3">
    <source>
        <dbReference type="Proteomes" id="UP000594342"/>
    </source>
</evidence>
<dbReference type="Proteomes" id="UP000594342">
    <property type="component" value="Unassembled WGS sequence"/>
</dbReference>
<reference evidence="2 3" key="1">
    <citation type="submission" date="2018-10" db="EMBL/GenBank/DDBJ databases">
        <authorList>
            <consortium name="IHU Genomes"/>
        </authorList>
    </citation>
    <scope>NUCLEOTIDE SEQUENCE [LARGE SCALE GENOMIC DNA]</scope>
    <source>
        <strain evidence="2 3">A1</strain>
    </source>
</reference>
<dbReference type="Gene3D" id="2.60.120.590">
    <property type="entry name" value="Alpha-ketoglutarate-dependent dioxygenase AlkB-like"/>
    <property type="match status" value="1"/>
</dbReference>
<dbReference type="SUPFAM" id="SSF51197">
    <property type="entry name" value="Clavaminate synthase-like"/>
    <property type="match status" value="1"/>
</dbReference>
<dbReference type="PANTHER" id="PTHR31212">
    <property type="entry name" value="ALPHA-KETOGLUTARATE-DEPENDENT DIOXYGENASE ALKB HOMOLOG 3"/>
    <property type="match status" value="1"/>
</dbReference>
<evidence type="ECO:0000313" key="2">
    <source>
        <dbReference type="EMBL" id="VBB18729.1"/>
    </source>
</evidence>
<dbReference type="EMBL" id="UPSH01000001">
    <property type="protein sequence ID" value="VBB18729.1"/>
    <property type="molecule type" value="Genomic_DNA"/>
</dbReference>
<keyword evidence="3" id="KW-1185">Reference proteome</keyword>
<dbReference type="InterPro" id="IPR032854">
    <property type="entry name" value="ALKBH3"/>
</dbReference>
<dbReference type="GO" id="GO:0051213">
    <property type="term" value="F:dioxygenase activity"/>
    <property type="evidence" value="ECO:0007669"/>
    <property type="project" value="UniProtKB-KW"/>
</dbReference>
<dbReference type="InterPro" id="IPR037151">
    <property type="entry name" value="AlkB-like_sf"/>
</dbReference>
<name>A0A5K0U9H4_9VIRU</name>
<sequence>MTDTDTPFTSLPLRDCSTMYSENFLSEDSAIRYLDTLYKTINLEKKTHEGRLTALYGDAKEYKYALNVSVPTPWTNELCEIKNSIEALTGYTYNVCLINYYENGKDKFNFHSDREEIGNPTPIAVVSLGAERKFYFRSKSDENDKHSVVLKNGSLLMMDSVTHEKYVHALPADNSVKTPRMSLTFRFAR</sequence>
<protein>
    <submittedName>
        <fullName evidence="2">Alpha-ketoglutarate-dependent dioxygenase AlkB</fullName>
    </submittedName>
</protein>
<dbReference type="PROSITE" id="PS51471">
    <property type="entry name" value="FE2OG_OXY"/>
    <property type="match status" value="1"/>
</dbReference>
<proteinExistence type="predicted"/>
<organism evidence="2 3">
    <name type="scientific">Yasminevirus sp. GU-2018</name>
    <dbReference type="NCBI Taxonomy" id="2420051"/>
    <lineage>
        <taxon>Viruses</taxon>
        <taxon>Varidnaviria</taxon>
        <taxon>Bamfordvirae</taxon>
        <taxon>Nucleocytoviricota</taxon>
        <taxon>Megaviricetes</taxon>
        <taxon>Imitervirales</taxon>
        <taxon>Mimiviridae</taxon>
        <taxon>Klosneuvirinae</taxon>
        <taxon>Yasminevirus</taxon>
        <taxon>Yasminevirus saudimassiliense</taxon>
    </lineage>
</organism>
<dbReference type="InterPro" id="IPR027450">
    <property type="entry name" value="AlkB-like"/>
</dbReference>
<comment type="caution">
    <text evidence="2">The sequence shown here is derived from an EMBL/GenBank/DDBJ whole genome shotgun (WGS) entry which is preliminary data.</text>
</comment>
<keyword evidence="2" id="KW-0560">Oxidoreductase</keyword>